<organism evidence="1 2">
    <name type="scientific">Penicillium oxalicum (strain 114-2 / CGMCC 5302)</name>
    <name type="common">Penicillium decumbens</name>
    <dbReference type="NCBI Taxonomy" id="933388"/>
    <lineage>
        <taxon>Eukaryota</taxon>
        <taxon>Fungi</taxon>
        <taxon>Dikarya</taxon>
        <taxon>Ascomycota</taxon>
        <taxon>Pezizomycotina</taxon>
        <taxon>Eurotiomycetes</taxon>
        <taxon>Eurotiomycetidae</taxon>
        <taxon>Eurotiales</taxon>
        <taxon>Aspergillaceae</taxon>
        <taxon>Penicillium</taxon>
    </lineage>
</organism>
<dbReference type="Proteomes" id="UP000019376">
    <property type="component" value="Unassembled WGS sequence"/>
</dbReference>
<proteinExistence type="predicted"/>
<evidence type="ECO:0000313" key="1">
    <source>
        <dbReference type="EMBL" id="EPS31743.1"/>
    </source>
</evidence>
<name>S8AZ75_PENO1</name>
<keyword evidence="2" id="KW-1185">Reference proteome</keyword>
<accession>S8AZ75</accession>
<dbReference type="EMBL" id="KB644414">
    <property type="protein sequence ID" value="EPS31743.1"/>
    <property type="molecule type" value="Genomic_DNA"/>
</dbReference>
<dbReference type="AlphaFoldDB" id="S8AZ75"/>
<evidence type="ECO:0000313" key="2">
    <source>
        <dbReference type="Proteomes" id="UP000019376"/>
    </source>
</evidence>
<dbReference type="HOGENOM" id="CLU_2498574_0_0_1"/>
<gene>
    <name evidence="1" type="ORF">PDE_06700</name>
</gene>
<sequence>MNLFLPWSGPSTVIIIAISMSSAPAPDTLNQNEPQATMHPAYGAKKRKTEEHAPHPTGLCSLDIVLKPRCKTSAPTMIEEMQSPTL</sequence>
<protein>
    <submittedName>
        <fullName evidence="1">Uncharacterized protein</fullName>
    </submittedName>
</protein>
<reference evidence="1 2" key="1">
    <citation type="journal article" date="2013" name="PLoS ONE">
        <title>Genomic and secretomic analyses reveal unique features of the lignocellulolytic enzyme system of Penicillium decumbens.</title>
        <authorList>
            <person name="Liu G."/>
            <person name="Zhang L."/>
            <person name="Wei X."/>
            <person name="Zou G."/>
            <person name="Qin Y."/>
            <person name="Ma L."/>
            <person name="Li J."/>
            <person name="Zheng H."/>
            <person name="Wang S."/>
            <person name="Wang C."/>
            <person name="Xun L."/>
            <person name="Zhao G.-P."/>
            <person name="Zhou Z."/>
            <person name="Qu Y."/>
        </authorList>
    </citation>
    <scope>NUCLEOTIDE SEQUENCE [LARGE SCALE GENOMIC DNA]</scope>
    <source>
        <strain evidence="2">114-2 / CGMCC 5302</strain>
    </source>
</reference>